<name>A0A1G6LTX2_9BACL</name>
<evidence type="ECO:0000256" key="5">
    <source>
        <dbReference type="ARBA" id="ARBA00022822"/>
    </source>
</evidence>
<comment type="subunit">
    <text evidence="3 9">Tetramer of two alpha and two beta chains.</text>
</comment>
<dbReference type="InterPro" id="IPR013785">
    <property type="entry name" value="Aldolase_TIM"/>
</dbReference>
<dbReference type="PANTHER" id="PTHR43406:SF1">
    <property type="entry name" value="TRYPTOPHAN SYNTHASE ALPHA CHAIN, CHLOROPLASTIC"/>
    <property type="match status" value="1"/>
</dbReference>
<evidence type="ECO:0000256" key="4">
    <source>
        <dbReference type="ARBA" id="ARBA00022605"/>
    </source>
</evidence>
<organism evidence="11 12">
    <name type="scientific">Melghirimyces thermohalophilus</name>
    <dbReference type="NCBI Taxonomy" id="1236220"/>
    <lineage>
        <taxon>Bacteria</taxon>
        <taxon>Bacillati</taxon>
        <taxon>Bacillota</taxon>
        <taxon>Bacilli</taxon>
        <taxon>Bacillales</taxon>
        <taxon>Thermoactinomycetaceae</taxon>
        <taxon>Melghirimyces</taxon>
    </lineage>
</organism>
<dbReference type="PANTHER" id="PTHR43406">
    <property type="entry name" value="TRYPTOPHAN SYNTHASE, ALPHA CHAIN"/>
    <property type="match status" value="1"/>
</dbReference>
<evidence type="ECO:0000256" key="9">
    <source>
        <dbReference type="HAMAP-Rule" id="MF_00131"/>
    </source>
</evidence>
<dbReference type="CDD" id="cd04724">
    <property type="entry name" value="Tryptophan_synthase_alpha"/>
    <property type="match status" value="1"/>
</dbReference>
<evidence type="ECO:0000256" key="6">
    <source>
        <dbReference type="ARBA" id="ARBA00023141"/>
    </source>
</evidence>
<comment type="pathway">
    <text evidence="2 9">Amino-acid biosynthesis; L-tryptophan biosynthesis; L-tryptophan from chorismate: step 5/5.</text>
</comment>
<feature type="active site" description="Proton acceptor" evidence="9">
    <location>
        <position position="56"/>
    </location>
</feature>
<dbReference type="EC" id="4.2.1.20" evidence="9"/>
<dbReference type="EMBL" id="FMZA01000008">
    <property type="protein sequence ID" value="SDC46146.1"/>
    <property type="molecule type" value="Genomic_DNA"/>
</dbReference>
<dbReference type="InterPro" id="IPR002028">
    <property type="entry name" value="Trp_synthase_suA"/>
</dbReference>
<protein>
    <recommendedName>
        <fullName evidence="9">Tryptophan synthase alpha chain</fullName>
        <ecNumber evidence="9">4.2.1.20</ecNumber>
    </recommendedName>
</protein>
<dbReference type="Proteomes" id="UP000199387">
    <property type="component" value="Unassembled WGS sequence"/>
</dbReference>
<dbReference type="Gene3D" id="3.20.20.70">
    <property type="entry name" value="Aldolase class I"/>
    <property type="match status" value="1"/>
</dbReference>
<dbReference type="RefSeq" id="WP_091568537.1">
    <property type="nucleotide sequence ID" value="NZ_FMZA01000008.1"/>
</dbReference>
<dbReference type="InterPro" id="IPR011060">
    <property type="entry name" value="RibuloseP-bd_barrel"/>
</dbReference>
<evidence type="ECO:0000256" key="3">
    <source>
        <dbReference type="ARBA" id="ARBA00011270"/>
    </source>
</evidence>
<dbReference type="PROSITE" id="PS00167">
    <property type="entry name" value="TRP_SYNTHASE_ALPHA"/>
    <property type="match status" value="1"/>
</dbReference>
<dbReference type="STRING" id="1236220.SAMN04488112_108106"/>
<reference evidence="11 12" key="1">
    <citation type="submission" date="2016-10" db="EMBL/GenBank/DDBJ databases">
        <authorList>
            <person name="de Groot N.N."/>
        </authorList>
    </citation>
    <scope>NUCLEOTIDE SEQUENCE [LARGE SCALE GENOMIC DNA]</scope>
    <source>
        <strain evidence="11 12">DSM 45514</strain>
    </source>
</reference>
<dbReference type="FunFam" id="3.20.20.70:FF:000037">
    <property type="entry name" value="Tryptophan synthase alpha chain"/>
    <property type="match status" value="1"/>
</dbReference>
<accession>A0A1G6LTX2</accession>
<comment type="function">
    <text evidence="1 9">The alpha subunit is responsible for the aldol cleavage of indoleglycerol phosphate to indole and glyceraldehyde 3-phosphate.</text>
</comment>
<proteinExistence type="inferred from homology"/>
<gene>
    <name evidence="9" type="primary">trpA</name>
    <name evidence="11" type="ORF">SAMN04488112_108106</name>
</gene>
<evidence type="ECO:0000313" key="11">
    <source>
        <dbReference type="EMBL" id="SDC46146.1"/>
    </source>
</evidence>
<keyword evidence="4 9" id="KW-0028">Amino-acid biosynthesis</keyword>
<evidence type="ECO:0000256" key="1">
    <source>
        <dbReference type="ARBA" id="ARBA00003365"/>
    </source>
</evidence>
<keyword evidence="12" id="KW-1185">Reference proteome</keyword>
<dbReference type="SUPFAM" id="SSF51366">
    <property type="entry name" value="Ribulose-phoshate binding barrel"/>
    <property type="match status" value="1"/>
</dbReference>
<dbReference type="Pfam" id="PF00290">
    <property type="entry name" value="Trp_syntA"/>
    <property type="match status" value="1"/>
</dbReference>
<evidence type="ECO:0000256" key="10">
    <source>
        <dbReference type="RuleBase" id="RU003662"/>
    </source>
</evidence>
<evidence type="ECO:0000256" key="7">
    <source>
        <dbReference type="ARBA" id="ARBA00023239"/>
    </source>
</evidence>
<dbReference type="AlphaFoldDB" id="A0A1G6LTX2"/>
<evidence type="ECO:0000313" key="12">
    <source>
        <dbReference type="Proteomes" id="UP000199387"/>
    </source>
</evidence>
<keyword evidence="7 9" id="KW-0456">Lyase</keyword>
<keyword evidence="6 9" id="KW-0057">Aromatic amino acid biosynthesis</keyword>
<keyword evidence="5 9" id="KW-0822">Tryptophan biosynthesis</keyword>
<sequence length="273" mass="30424">MRIKKAFQEEARRRLIPFITAGDPDFETTLELVGLLDEERVTAIELGVPYSDPLADGPVIQAASARALEQGMNLPRVLELAEAARNRGVTTPLVLFSYYNPILRYGSEVLMTRAAQVGIDGMIIPDLPWEEGRELSRQAAEQRVDLIPLVAPTSRERIQRIVSDAKGFVYCVSSLGTTGVRSDFDQKVDAFLDTVREASPVPIAVGFGISRRKHVDRFLEHADAAVVGSALIRMAEQRKDALTDADRREDALEEIRQFVRELADERSVSVYRT</sequence>
<dbReference type="OrthoDB" id="9804578at2"/>
<dbReference type="UniPathway" id="UPA00035">
    <property type="reaction ID" value="UER00044"/>
</dbReference>
<comment type="similarity">
    <text evidence="9 10">Belongs to the TrpA family.</text>
</comment>
<dbReference type="GO" id="GO:0005829">
    <property type="term" value="C:cytosol"/>
    <property type="evidence" value="ECO:0007669"/>
    <property type="project" value="TreeGrafter"/>
</dbReference>
<dbReference type="HAMAP" id="MF_00131">
    <property type="entry name" value="Trp_synth_alpha"/>
    <property type="match status" value="1"/>
</dbReference>
<evidence type="ECO:0000256" key="8">
    <source>
        <dbReference type="ARBA" id="ARBA00049047"/>
    </source>
</evidence>
<evidence type="ECO:0000256" key="2">
    <source>
        <dbReference type="ARBA" id="ARBA00004733"/>
    </source>
</evidence>
<dbReference type="InterPro" id="IPR018204">
    <property type="entry name" value="Trp_synthase_alpha_AS"/>
</dbReference>
<dbReference type="GO" id="GO:0004834">
    <property type="term" value="F:tryptophan synthase activity"/>
    <property type="evidence" value="ECO:0007669"/>
    <property type="project" value="UniProtKB-UniRule"/>
</dbReference>
<dbReference type="NCBIfam" id="TIGR00262">
    <property type="entry name" value="trpA"/>
    <property type="match status" value="1"/>
</dbReference>
<comment type="catalytic activity">
    <reaction evidence="8 9">
        <text>(1S,2R)-1-C-(indol-3-yl)glycerol 3-phosphate + L-serine = D-glyceraldehyde 3-phosphate + L-tryptophan + H2O</text>
        <dbReference type="Rhea" id="RHEA:10532"/>
        <dbReference type="ChEBI" id="CHEBI:15377"/>
        <dbReference type="ChEBI" id="CHEBI:33384"/>
        <dbReference type="ChEBI" id="CHEBI:57912"/>
        <dbReference type="ChEBI" id="CHEBI:58866"/>
        <dbReference type="ChEBI" id="CHEBI:59776"/>
        <dbReference type="EC" id="4.2.1.20"/>
    </reaction>
</comment>
<feature type="active site" description="Proton acceptor" evidence="9">
    <location>
        <position position="45"/>
    </location>
</feature>